<evidence type="ECO:0000313" key="7">
    <source>
        <dbReference type="EMBL" id="MEE2038346.1"/>
    </source>
</evidence>
<dbReference type="InterPro" id="IPR006140">
    <property type="entry name" value="D-isomer_DH_NAD-bd"/>
</dbReference>
<evidence type="ECO:0000256" key="3">
    <source>
        <dbReference type="ARBA" id="ARBA00023027"/>
    </source>
</evidence>
<evidence type="ECO:0000256" key="1">
    <source>
        <dbReference type="ARBA" id="ARBA00005854"/>
    </source>
</evidence>
<dbReference type="InterPro" id="IPR006139">
    <property type="entry name" value="D-isomer_2_OHA_DH_cat_dom"/>
</dbReference>
<dbReference type="InterPro" id="IPR050857">
    <property type="entry name" value="D-2-hydroxyacid_DH"/>
</dbReference>
<dbReference type="SUPFAM" id="SSF52283">
    <property type="entry name" value="Formate/glycerate dehydrogenase catalytic domain-like"/>
    <property type="match status" value="1"/>
</dbReference>
<evidence type="ECO:0000259" key="5">
    <source>
        <dbReference type="Pfam" id="PF00389"/>
    </source>
</evidence>
<dbReference type="Pfam" id="PF00389">
    <property type="entry name" value="2-Hacid_dh"/>
    <property type="match status" value="1"/>
</dbReference>
<keyword evidence="8" id="KW-1185">Reference proteome</keyword>
<evidence type="ECO:0000256" key="4">
    <source>
        <dbReference type="RuleBase" id="RU003719"/>
    </source>
</evidence>
<feature type="domain" description="D-isomer specific 2-hydroxyacid dehydrogenase NAD-binding" evidence="6">
    <location>
        <begin position="142"/>
        <end position="320"/>
    </location>
</feature>
<name>A0ABU7K7Z3_9ACTN</name>
<dbReference type="Pfam" id="PF02826">
    <property type="entry name" value="2-Hacid_dh_C"/>
    <property type="match status" value="1"/>
</dbReference>
<gene>
    <name evidence="7" type="ORF">Q8791_14065</name>
</gene>
<dbReference type="InterPro" id="IPR036291">
    <property type="entry name" value="NAD(P)-bd_dom_sf"/>
</dbReference>
<keyword evidence="3" id="KW-0520">NAD</keyword>
<evidence type="ECO:0000256" key="2">
    <source>
        <dbReference type="ARBA" id="ARBA00023002"/>
    </source>
</evidence>
<evidence type="ECO:0000259" key="6">
    <source>
        <dbReference type="Pfam" id="PF02826"/>
    </source>
</evidence>
<comment type="caution">
    <text evidence="7">The sequence shown here is derived from an EMBL/GenBank/DDBJ whole genome shotgun (WGS) entry which is preliminary data.</text>
</comment>
<accession>A0ABU7K7Z3</accession>
<protein>
    <submittedName>
        <fullName evidence="7">NAD(P)-dependent oxidoreductase</fullName>
    </submittedName>
</protein>
<dbReference type="Proteomes" id="UP001356095">
    <property type="component" value="Unassembled WGS sequence"/>
</dbReference>
<sequence>MTETLRLVCAGDRFISADLLARALEAELGTDSGTGAPGPPTRIARLDSAWPTSPFADVDGVREASGDPAALAALARGAHALVTHLAPVTREVVEAGRGTLRVIGVTRGGPVNVDLAAAAEASVPVVHLPGRNLGAVAEYCVGTMICAMRGLPAAASGLARGRWDAEGFRYERTGLELRAATVGLVGLGAVGARVAELLGAFGATVLAHDPYADAGTALRAGARMVGLDELLAGSDVVSLHARLTEETRHIVDAAALATMRPGSLLVNTARGELVDAVALDRALEAGHLRGAVLDVFDPEPPAAGDPLLRRPGVFATPHLAGASTQVAEESAARIAREVAAVLTGGRGGGGGQGV</sequence>
<keyword evidence="2 4" id="KW-0560">Oxidoreductase</keyword>
<reference evidence="7 8" key="1">
    <citation type="submission" date="2023-08" db="EMBL/GenBank/DDBJ databases">
        <authorList>
            <person name="Girao M."/>
            <person name="Carvalho M.F."/>
        </authorList>
    </citation>
    <scope>NUCLEOTIDE SEQUENCE [LARGE SCALE GENOMIC DNA]</scope>
    <source>
        <strain evidence="7 8">CT-R113</strain>
    </source>
</reference>
<dbReference type="PROSITE" id="PS00671">
    <property type="entry name" value="D_2_HYDROXYACID_DH_3"/>
    <property type="match status" value="1"/>
</dbReference>
<feature type="domain" description="D-isomer specific 2-hydroxyacid dehydrogenase catalytic" evidence="5">
    <location>
        <begin position="67"/>
        <end position="344"/>
    </location>
</feature>
<dbReference type="SUPFAM" id="SSF51735">
    <property type="entry name" value="NAD(P)-binding Rossmann-fold domains"/>
    <property type="match status" value="1"/>
</dbReference>
<dbReference type="RefSeq" id="WP_330092128.1">
    <property type="nucleotide sequence ID" value="NZ_JAUZMY010000012.1"/>
</dbReference>
<proteinExistence type="inferred from homology"/>
<dbReference type="InterPro" id="IPR029753">
    <property type="entry name" value="D-isomer_DH_CS"/>
</dbReference>
<evidence type="ECO:0000313" key="8">
    <source>
        <dbReference type="Proteomes" id="UP001356095"/>
    </source>
</evidence>
<dbReference type="Gene3D" id="3.40.50.720">
    <property type="entry name" value="NAD(P)-binding Rossmann-like Domain"/>
    <property type="match status" value="2"/>
</dbReference>
<comment type="similarity">
    <text evidence="1 4">Belongs to the D-isomer specific 2-hydroxyacid dehydrogenase family.</text>
</comment>
<dbReference type="PANTHER" id="PTHR42789:SF1">
    <property type="entry name" value="D-ISOMER SPECIFIC 2-HYDROXYACID DEHYDROGENASE FAMILY PROTEIN (AFU_ORTHOLOGUE AFUA_6G10090)"/>
    <property type="match status" value="1"/>
</dbReference>
<dbReference type="PANTHER" id="PTHR42789">
    <property type="entry name" value="D-ISOMER SPECIFIC 2-HYDROXYACID DEHYDROGENASE FAMILY PROTEIN (AFU_ORTHOLOGUE AFUA_6G10090)"/>
    <property type="match status" value="1"/>
</dbReference>
<organism evidence="7 8">
    <name type="scientific">Nocardiopsis codii</name>
    <dbReference type="NCBI Taxonomy" id="3065942"/>
    <lineage>
        <taxon>Bacteria</taxon>
        <taxon>Bacillati</taxon>
        <taxon>Actinomycetota</taxon>
        <taxon>Actinomycetes</taxon>
        <taxon>Streptosporangiales</taxon>
        <taxon>Nocardiopsidaceae</taxon>
        <taxon>Nocardiopsis</taxon>
    </lineage>
</organism>
<dbReference type="EMBL" id="JAUZMY010000012">
    <property type="protein sequence ID" value="MEE2038346.1"/>
    <property type="molecule type" value="Genomic_DNA"/>
</dbReference>